<evidence type="ECO:0000256" key="1">
    <source>
        <dbReference type="ARBA" id="ARBA00006892"/>
    </source>
</evidence>
<dbReference type="PANTHER" id="PTHR36697:SF1">
    <property type="entry name" value="S-ADENOSYLMETHIONINE SYNTHASE"/>
    <property type="match status" value="1"/>
</dbReference>
<reference evidence="2 3" key="1">
    <citation type="submission" date="2024-10" db="EMBL/GenBank/DDBJ databases">
        <title>The Natural Products Discovery Center: Release of the First 8490 Sequenced Strains for Exploring Actinobacteria Biosynthetic Diversity.</title>
        <authorList>
            <person name="Kalkreuter E."/>
            <person name="Kautsar S.A."/>
            <person name="Yang D."/>
            <person name="Bader C.D."/>
            <person name="Teijaro C.N."/>
            <person name="Fluegel L."/>
            <person name="Davis C.M."/>
            <person name="Simpson J.R."/>
            <person name="Lauterbach L."/>
            <person name="Steele A.D."/>
            <person name="Gui C."/>
            <person name="Meng S."/>
            <person name="Li G."/>
            <person name="Viehrig K."/>
            <person name="Ye F."/>
            <person name="Su P."/>
            <person name="Kiefer A.F."/>
            <person name="Nichols A."/>
            <person name="Cepeda A.J."/>
            <person name="Yan W."/>
            <person name="Fan B."/>
            <person name="Jiang Y."/>
            <person name="Adhikari A."/>
            <person name="Zheng C.-J."/>
            <person name="Schuster L."/>
            <person name="Cowan T.M."/>
            <person name="Smanski M.J."/>
            <person name="Chevrette M.G."/>
            <person name="De Carvalho L.P.S."/>
            <person name="Shen B."/>
        </authorList>
    </citation>
    <scope>NUCLEOTIDE SEQUENCE [LARGE SCALE GENOMIC DNA]</scope>
    <source>
        <strain evidence="2 3">NPDC020327</strain>
    </source>
</reference>
<proteinExistence type="inferred from homology"/>
<gene>
    <name evidence="2" type="ORF">ACH429_14575</name>
</gene>
<keyword evidence="3" id="KW-1185">Reference proteome</keyword>
<sequence>MSIATPTATARPVLPHELAVEVVERKGIGHPDTLADGIAELASIRFSQYCLTEFGAVLHHNLDKVAVLGGRAVFDGADATYDRPVRVIFGGRVTTSFAGRPLPVRDILEDAAREVMRTALPGWDGITVRMRHETTDSSKYAHKFAPRSLDDLPERPQAFANDTSYLVGSAPRTRAETVALLAESWFNGQEWSGSDIKALVVRDGAAWTVTVCVPGLAGKLSSTTDYGDRLRACTDGLTTALSERLSGPVDVTVANSVTDVTKPLGLQYYTVSGSAVDYGEDGLVGRGNARSGLITPAQQAGNEVLFGKNPAYHVGKVGGWLADRAAEAVAARFGPCRVAVMWRGGSAYHRPASLEIAAGMDVPASEAEAIVREQLARTDWLDDLVERECYRPRVLPVDTLLAELDGARTV</sequence>
<dbReference type="InterPro" id="IPR027790">
    <property type="entry name" value="AdoMet_synthase_2_family"/>
</dbReference>
<name>A0ABW7US66_9ACTN</name>
<dbReference type="EMBL" id="JBIRWE010000005">
    <property type="protein sequence ID" value="MFI1965313.1"/>
    <property type="molecule type" value="Genomic_DNA"/>
</dbReference>
<organism evidence="2 3">
    <name type="scientific">Streptomyces pathocidini</name>
    <dbReference type="NCBI Taxonomy" id="1650571"/>
    <lineage>
        <taxon>Bacteria</taxon>
        <taxon>Bacillati</taxon>
        <taxon>Actinomycetota</taxon>
        <taxon>Actinomycetes</taxon>
        <taxon>Kitasatosporales</taxon>
        <taxon>Streptomycetaceae</taxon>
        <taxon>Streptomyces</taxon>
    </lineage>
</organism>
<dbReference type="Pfam" id="PF01941">
    <property type="entry name" value="AdoMet_Synthase"/>
    <property type="match status" value="1"/>
</dbReference>
<dbReference type="Gene3D" id="3.30.300.340">
    <property type="entry name" value="S-adenosylmethionine synthetase, N-terminal domain"/>
    <property type="match status" value="1"/>
</dbReference>
<dbReference type="RefSeq" id="WP_055471166.1">
    <property type="nucleotide sequence ID" value="NZ_JBIRWE010000005.1"/>
</dbReference>
<evidence type="ECO:0000313" key="2">
    <source>
        <dbReference type="EMBL" id="MFI1965313.1"/>
    </source>
</evidence>
<comment type="caution">
    <text evidence="2">The sequence shown here is derived from an EMBL/GenBank/DDBJ whole genome shotgun (WGS) entry which is preliminary data.</text>
</comment>
<comment type="similarity">
    <text evidence="1">Belongs to the AdoMet synthetase 2 family.</text>
</comment>
<dbReference type="InterPro" id="IPR042543">
    <property type="entry name" value="AdoMet_synthase_2"/>
</dbReference>
<dbReference type="InterPro" id="IPR042544">
    <property type="entry name" value="AdoMet_synthase_3"/>
</dbReference>
<evidence type="ECO:0000313" key="3">
    <source>
        <dbReference type="Proteomes" id="UP001611548"/>
    </source>
</evidence>
<dbReference type="PANTHER" id="PTHR36697">
    <property type="entry name" value="S-ADENOSYLMETHIONINE SYNTHASE"/>
    <property type="match status" value="1"/>
</dbReference>
<accession>A0ABW7US66</accession>
<dbReference type="Proteomes" id="UP001611548">
    <property type="component" value="Unassembled WGS sequence"/>
</dbReference>
<dbReference type="Gene3D" id="3.30.300.10">
    <property type="match status" value="1"/>
</dbReference>
<protein>
    <submittedName>
        <fullName evidence="2">Methionine adenosyltransferase</fullName>
    </submittedName>
</protein>
<dbReference type="Gene3D" id="3.30.300.280">
    <property type="entry name" value="S-adenosylmethionine synthetase, C-terminal domain"/>
    <property type="match status" value="1"/>
</dbReference>